<dbReference type="InterPro" id="IPR006074">
    <property type="entry name" value="GTP1-OBG_CS"/>
</dbReference>
<dbReference type="InterPro" id="IPR006169">
    <property type="entry name" value="GTP1_OBG_dom"/>
</dbReference>
<keyword evidence="3 9" id="KW-0963">Cytoplasm</keyword>
<dbReference type="GO" id="GO:0000287">
    <property type="term" value="F:magnesium ion binding"/>
    <property type="evidence" value="ECO:0007669"/>
    <property type="project" value="InterPro"/>
</dbReference>
<dbReference type="InterPro" id="IPR031167">
    <property type="entry name" value="G_OBG"/>
</dbReference>
<evidence type="ECO:0000256" key="4">
    <source>
        <dbReference type="ARBA" id="ARBA00022723"/>
    </source>
</evidence>
<evidence type="ECO:0000313" key="13">
    <source>
        <dbReference type="EMBL" id="PYG88823.1"/>
    </source>
</evidence>
<dbReference type="NCBIfam" id="NF008954">
    <property type="entry name" value="PRK12296.1"/>
    <property type="match status" value="1"/>
</dbReference>
<evidence type="ECO:0000256" key="3">
    <source>
        <dbReference type="ARBA" id="ARBA00022490"/>
    </source>
</evidence>
<feature type="binding site" evidence="9">
    <location>
        <begin position="251"/>
        <end position="254"/>
    </location>
    <ligand>
        <name>GTP</name>
        <dbReference type="ChEBI" id="CHEBI:37565"/>
    </ligand>
</feature>
<dbReference type="EMBL" id="QKMR01000005">
    <property type="protein sequence ID" value="PYG88823.1"/>
    <property type="molecule type" value="Genomic_DNA"/>
</dbReference>
<comment type="cofactor">
    <cofactor evidence="1 9">
        <name>Mg(2+)</name>
        <dbReference type="ChEBI" id="CHEBI:18420"/>
    </cofactor>
</comment>
<evidence type="ECO:0000256" key="8">
    <source>
        <dbReference type="ARBA" id="ARBA00023134"/>
    </source>
</evidence>
<keyword evidence="7 9" id="KW-0460">Magnesium</keyword>
<dbReference type="InterPro" id="IPR045086">
    <property type="entry name" value="OBG_GTPase"/>
</dbReference>
<keyword evidence="6 9" id="KW-0378">Hydrolase</keyword>
<dbReference type="GO" id="GO:0005525">
    <property type="term" value="F:GTP binding"/>
    <property type="evidence" value="ECO:0007669"/>
    <property type="project" value="UniProtKB-UniRule"/>
</dbReference>
<feature type="domain" description="Obg" evidence="12">
    <location>
        <begin position="39"/>
        <end position="197"/>
    </location>
</feature>
<dbReference type="SUPFAM" id="SSF52540">
    <property type="entry name" value="P-loop containing nucleoside triphosphate hydrolases"/>
    <property type="match status" value="1"/>
</dbReference>
<dbReference type="InterPro" id="IPR027417">
    <property type="entry name" value="P-loop_NTPase"/>
</dbReference>
<feature type="domain" description="OCT" evidence="11">
    <location>
        <begin position="387"/>
        <end position="464"/>
    </location>
</feature>
<dbReference type="PROSITE" id="PS00905">
    <property type="entry name" value="GTP1_OBG"/>
    <property type="match status" value="1"/>
</dbReference>
<dbReference type="InterPro" id="IPR006073">
    <property type="entry name" value="GTP-bd"/>
</dbReference>
<keyword evidence="14" id="KW-1185">Reference proteome</keyword>
<dbReference type="NCBIfam" id="NF008956">
    <property type="entry name" value="PRK12299.1"/>
    <property type="match status" value="1"/>
</dbReference>
<dbReference type="Proteomes" id="UP000248132">
    <property type="component" value="Unassembled WGS sequence"/>
</dbReference>
<comment type="subunit">
    <text evidence="9">Monomer.</text>
</comment>
<evidence type="ECO:0000313" key="14">
    <source>
        <dbReference type="Proteomes" id="UP000248132"/>
    </source>
</evidence>
<dbReference type="Pfam" id="PF01018">
    <property type="entry name" value="GTP1_OBG"/>
    <property type="match status" value="1"/>
</dbReference>
<dbReference type="Gene3D" id="2.70.210.12">
    <property type="entry name" value="GTP1/OBG domain"/>
    <property type="match status" value="1"/>
</dbReference>
<organism evidence="13 14">
    <name type="scientific">Ruminiclostridium sufflavum DSM 19573</name>
    <dbReference type="NCBI Taxonomy" id="1121337"/>
    <lineage>
        <taxon>Bacteria</taxon>
        <taxon>Bacillati</taxon>
        <taxon>Bacillota</taxon>
        <taxon>Clostridia</taxon>
        <taxon>Eubacteriales</taxon>
        <taxon>Oscillospiraceae</taxon>
        <taxon>Ruminiclostridium</taxon>
    </lineage>
</organism>
<accession>A0A318XP49</accession>
<dbReference type="PROSITE" id="PS51881">
    <property type="entry name" value="OCT"/>
    <property type="match status" value="1"/>
</dbReference>
<evidence type="ECO:0000259" key="11">
    <source>
        <dbReference type="PROSITE" id="PS51881"/>
    </source>
</evidence>
<dbReference type="PROSITE" id="PS51883">
    <property type="entry name" value="OBG"/>
    <property type="match status" value="1"/>
</dbReference>
<feature type="binding site" evidence="9">
    <location>
        <begin position="204"/>
        <end position="211"/>
    </location>
    <ligand>
        <name>GTP</name>
        <dbReference type="ChEBI" id="CHEBI:37565"/>
    </ligand>
</feature>
<feature type="domain" description="OBG-type G" evidence="10">
    <location>
        <begin position="198"/>
        <end position="369"/>
    </location>
</feature>
<dbReference type="NCBIfam" id="NF008955">
    <property type="entry name" value="PRK12297.1"/>
    <property type="match status" value="1"/>
</dbReference>
<feature type="binding site" evidence="9">
    <location>
        <begin position="229"/>
        <end position="233"/>
    </location>
    <ligand>
        <name>GTP</name>
        <dbReference type="ChEBI" id="CHEBI:37565"/>
    </ligand>
</feature>
<comment type="function">
    <text evidence="9">An essential GTPase which binds GTP, GDP and possibly (p)ppGpp with moderate affinity, with high nucleotide exchange rates and a fairly low GTP hydrolysis rate. Plays a role in control of the cell cycle, stress response, ribosome biogenesis and in those bacteria that undergo differentiation, in morphogenesis control.</text>
</comment>
<comment type="subcellular location">
    <subcellularLocation>
        <location evidence="9">Cytoplasm</location>
    </subcellularLocation>
</comment>
<feature type="binding site" evidence="9">
    <location>
        <begin position="350"/>
        <end position="352"/>
    </location>
    <ligand>
        <name>GTP</name>
        <dbReference type="ChEBI" id="CHEBI:37565"/>
    </ligand>
</feature>
<dbReference type="AlphaFoldDB" id="A0A318XP49"/>
<dbReference type="NCBIfam" id="TIGR03595">
    <property type="entry name" value="Obg_CgtA_exten"/>
    <property type="match status" value="1"/>
</dbReference>
<dbReference type="PROSITE" id="PS51710">
    <property type="entry name" value="G_OBG"/>
    <property type="match status" value="1"/>
</dbReference>
<dbReference type="EC" id="3.6.5.-" evidence="9"/>
<reference evidence="13 14" key="1">
    <citation type="submission" date="2018-06" db="EMBL/GenBank/DDBJ databases">
        <title>Genomic Encyclopedia of Type Strains, Phase I: the one thousand microbial genomes (KMG-I) project.</title>
        <authorList>
            <person name="Kyrpides N."/>
        </authorList>
    </citation>
    <scope>NUCLEOTIDE SEQUENCE [LARGE SCALE GENOMIC DNA]</scope>
    <source>
        <strain evidence="13 14">DSM 19573</strain>
    </source>
</reference>
<dbReference type="GO" id="GO:0003924">
    <property type="term" value="F:GTPase activity"/>
    <property type="evidence" value="ECO:0007669"/>
    <property type="project" value="UniProtKB-UniRule"/>
</dbReference>
<feature type="binding site" evidence="9">
    <location>
        <position position="231"/>
    </location>
    <ligand>
        <name>Mg(2+)</name>
        <dbReference type="ChEBI" id="CHEBI:18420"/>
    </ligand>
</feature>
<dbReference type="PRINTS" id="PR00326">
    <property type="entry name" value="GTP1OBG"/>
</dbReference>
<dbReference type="SUPFAM" id="SSF82051">
    <property type="entry name" value="Obg GTP-binding protein N-terminal domain"/>
    <property type="match status" value="1"/>
</dbReference>
<name>A0A318XP49_9FIRM</name>
<evidence type="ECO:0000256" key="9">
    <source>
        <dbReference type="HAMAP-Rule" id="MF_01454"/>
    </source>
</evidence>
<sequence length="464" mass="50815">MICIFYLFDIFIKLLAVSISNKQQIIRTINLSKLETEIEMFKDSARINVKAGNGGNGCVSFHREKYVAAGGPDGGDGGKGGDVIFEVEEGLNTLIDFKYKKNFKAQAGEDGGTSNCSGKNGEDLIIKVPPGTMVKDDTTGIVLVDMIKSGQKCVIAKGGKGGKGNQHFATPTRQIPNFAKSGDLGEDYSLILEMKVIADVGLIGFPNVGKSTILSMVSAAKPKIANYHFTTLVPNLGVVQIEQGKSFVIADIPGLIEGASEGVGLGHEFLKHVERTKLLVHVVDVSGIEGRTAIEDFETINEELERYNALLASRPQIVAANKLDIPGSEENYASFKAELENRGYRVFGISAATNKGLKELMYYVSNTLSTLPDTILLEENKDEEVIYTAREERPFEIHIEDGVYVVEGNWLRKVLGSTNMTNFESLQYFQRALKKKGVISALEEMGIHEGDTVRIYDTEFDYSK</sequence>
<dbReference type="InterPro" id="IPR036346">
    <property type="entry name" value="GTP-bd_prot_GTP1/OBG_C_sf"/>
</dbReference>
<dbReference type="InterPro" id="IPR036726">
    <property type="entry name" value="GTP1_OBG_dom_sf"/>
</dbReference>
<evidence type="ECO:0000256" key="1">
    <source>
        <dbReference type="ARBA" id="ARBA00001946"/>
    </source>
</evidence>
<evidence type="ECO:0000256" key="5">
    <source>
        <dbReference type="ARBA" id="ARBA00022741"/>
    </source>
</evidence>
<comment type="similarity">
    <text evidence="2 9">Belongs to the TRAFAC class OBG-HflX-like GTPase superfamily. OBG GTPase family.</text>
</comment>
<dbReference type="HAMAP" id="MF_01454">
    <property type="entry name" value="GTPase_Obg"/>
    <property type="match status" value="1"/>
</dbReference>
<dbReference type="FunFam" id="2.70.210.12:FF:000001">
    <property type="entry name" value="GTPase Obg"/>
    <property type="match status" value="1"/>
</dbReference>
<protein>
    <recommendedName>
        <fullName evidence="9">GTPase Obg</fullName>
        <ecNumber evidence="9">3.6.5.-</ecNumber>
    </recommendedName>
    <alternativeName>
        <fullName evidence="9">GTP-binding protein Obg</fullName>
    </alternativeName>
</protein>
<dbReference type="Pfam" id="PF09269">
    <property type="entry name" value="DUF1967"/>
    <property type="match status" value="1"/>
</dbReference>
<evidence type="ECO:0000256" key="2">
    <source>
        <dbReference type="ARBA" id="ARBA00007699"/>
    </source>
</evidence>
<dbReference type="GO" id="GO:0042254">
    <property type="term" value="P:ribosome biogenesis"/>
    <property type="evidence" value="ECO:0007669"/>
    <property type="project" value="UniProtKB-UniRule"/>
</dbReference>
<dbReference type="PANTHER" id="PTHR11702:SF31">
    <property type="entry name" value="MITOCHONDRIAL RIBOSOME-ASSOCIATED GTPASE 2"/>
    <property type="match status" value="1"/>
</dbReference>
<gene>
    <name evidence="9" type="primary">obg</name>
    <name evidence="13" type="ORF">LY28_01184</name>
</gene>
<evidence type="ECO:0000256" key="7">
    <source>
        <dbReference type="ARBA" id="ARBA00022842"/>
    </source>
</evidence>
<dbReference type="Gene3D" id="3.30.300.350">
    <property type="entry name" value="GTP-binding protein OBG, C-terminal domain"/>
    <property type="match status" value="1"/>
</dbReference>
<dbReference type="NCBIfam" id="TIGR02729">
    <property type="entry name" value="Obg_CgtA"/>
    <property type="match status" value="1"/>
</dbReference>
<dbReference type="InterPro" id="IPR014100">
    <property type="entry name" value="GTP-bd_Obg/CgtA"/>
</dbReference>
<evidence type="ECO:0000256" key="6">
    <source>
        <dbReference type="ARBA" id="ARBA00022801"/>
    </source>
</evidence>
<dbReference type="PANTHER" id="PTHR11702">
    <property type="entry name" value="DEVELOPMENTALLY REGULATED GTP-BINDING PROTEIN-RELATED"/>
    <property type="match status" value="1"/>
</dbReference>
<evidence type="ECO:0000259" key="12">
    <source>
        <dbReference type="PROSITE" id="PS51883"/>
    </source>
</evidence>
<comment type="caution">
    <text evidence="13">The sequence shown here is derived from an EMBL/GenBank/DDBJ whole genome shotgun (WGS) entry which is preliminary data.</text>
</comment>
<proteinExistence type="inferred from homology"/>
<dbReference type="GO" id="GO:0005737">
    <property type="term" value="C:cytoplasm"/>
    <property type="evidence" value="ECO:0007669"/>
    <property type="project" value="UniProtKB-SubCell"/>
</dbReference>
<feature type="binding site" evidence="9">
    <location>
        <position position="211"/>
    </location>
    <ligand>
        <name>Mg(2+)</name>
        <dbReference type="ChEBI" id="CHEBI:18420"/>
    </ligand>
</feature>
<keyword evidence="8 9" id="KW-0342">GTP-binding</keyword>
<dbReference type="InterPro" id="IPR015349">
    <property type="entry name" value="OCT_dom"/>
</dbReference>
<evidence type="ECO:0000259" key="10">
    <source>
        <dbReference type="PROSITE" id="PS51710"/>
    </source>
</evidence>
<feature type="binding site" evidence="9">
    <location>
        <begin position="321"/>
        <end position="324"/>
    </location>
    <ligand>
        <name>GTP</name>
        <dbReference type="ChEBI" id="CHEBI:37565"/>
    </ligand>
</feature>
<keyword evidence="5 9" id="KW-0547">Nucleotide-binding</keyword>
<dbReference type="Pfam" id="PF01926">
    <property type="entry name" value="MMR_HSR1"/>
    <property type="match status" value="1"/>
</dbReference>
<dbReference type="Gene3D" id="3.40.50.300">
    <property type="entry name" value="P-loop containing nucleotide triphosphate hydrolases"/>
    <property type="match status" value="1"/>
</dbReference>
<dbReference type="CDD" id="cd01898">
    <property type="entry name" value="Obg"/>
    <property type="match status" value="1"/>
</dbReference>
<keyword evidence="4 9" id="KW-0479">Metal-binding</keyword>
<dbReference type="SUPFAM" id="SSF102741">
    <property type="entry name" value="Obg GTP-binding protein C-terminal domain"/>
    <property type="match status" value="1"/>
</dbReference>